<sequence>MTSVSPWVTAYAVLLAAAGAVFLFVPDIVFPDARAGGPAALAAQLFGAALLGFAALCWAGRGALLGGIYGRPIVVGNQAFAVVGTLVVLGGLPPEAGPGLWGLLAVLVFGAALWSVLLFRSPRRDGPPPRPAA</sequence>
<accession>A0ABU3BP51</accession>
<reference evidence="2 3" key="1">
    <citation type="submission" date="2023-09" db="EMBL/GenBank/DDBJ databases">
        <authorList>
            <person name="Rey-Velasco X."/>
        </authorList>
    </citation>
    <scope>NUCLEOTIDE SEQUENCE [LARGE SCALE GENOMIC DNA]</scope>
    <source>
        <strain evidence="2 3">F394</strain>
    </source>
</reference>
<feature type="transmembrane region" description="Helical" evidence="1">
    <location>
        <begin position="41"/>
        <end position="60"/>
    </location>
</feature>
<evidence type="ECO:0000313" key="3">
    <source>
        <dbReference type="Proteomes" id="UP001267426"/>
    </source>
</evidence>
<gene>
    <name evidence="2" type="ORF">RM540_04810</name>
</gene>
<feature type="transmembrane region" description="Helical" evidence="1">
    <location>
        <begin position="7"/>
        <end position="29"/>
    </location>
</feature>
<name>A0ABU3BP51_9BACT</name>
<organism evidence="2 3">
    <name type="scientific">Rubrivirga litoralis</name>
    <dbReference type="NCBI Taxonomy" id="3075598"/>
    <lineage>
        <taxon>Bacteria</taxon>
        <taxon>Pseudomonadati</taxon>
        <taxon>Rhodothermota</taxon>
        <taxon>Rhodothermia</taxon>
        <taxon>Rhodothermales</taxon>
        <taxon>Rubricoccaceae</taxon>
        <taxon>Rubrivirga</taxon>
    </lineage>
</organism>
<proteinExistence type="predicted"/>
<evidence type="ECO:0000313" key="2">
    <source>
        <dbReference type="EMBL" id="MDT0631063.1"/>
    </source>
</evidence>
<keyword evidence="3" id="KW-1185">Reference proteome</keyword>
<keyword evidence="1" id="KW-0812">Transmembrane</keyword>
<dbReference type="Proteomes" id="UP001267426">
    <property type="component" value="Unassembled WGS sequence"/>
</dbReference>
<keyword evidence="1" id="KW-1133">Transmembrane helix</keyword>
<dbReference type="RefSeq" id="WP_311662404.1">
    <property type="nucleotide sequence ID" value="NZ_JAVRHT010000008.1"/>
</dbReference>
<feature type="transmembrane region" description="Helical" evidence="1">
    <location>
        <begin position="99"/>
        <end position="119"/>
    </location>
</feature>
<evidence type="ECO:0008006" key="4">
    <source>
        <dbReference type="Google" id="ProtNLM"/>
    </source>
</evidence>
<keyword evidence="1" id="KW-0472">Membrane</keyword>
<comment type="caution">
    <text evidence="2">The sequence shown here is derived from an EMBL/GenBank/DDBJ whole genome shotgun (WGS) entry which is preliminary data.</text>
</comment>
<dbReference type="EMBL" id="JAVRHT010000008">
    <property type="protein sequence ID" value="MDT0631063.1"/>
    <property type="molecule type" value="Genomic_DNA"/>
</dbReference>
<feature type="transmembrane region" description="Helical" evidence="1">
    <location>
        <begin position="72"/>
        <end position="93"/>
    </location>
</feature>
<evidence type="ECO:0000256" key="1">
    <source>
        <dbReference type="SAM" id="Phobius"/>
    </source>
</evidence>
<protein>
    <recommendedName>
        <fullName evidence="4">EamA-like transporter family protein</fullName>
    </recommendedName>
</protein>